<dbReference type="GO" id="GO:0005524">
    <property type="term" value="F:ATP binding"/>
    <property type="evidence" value="ECO:0007669"/>
    <property type="project" value="InterPro"/>
</dbReference>
<dbReference type="InterPro" id="IPR001073">
    <property type="entry name" value="C1q_dom"/>
</dbReference>
<dbReference type="Gene3D" id="3.30.565.10">
    <property type="entry name" value="Histidine kinase-like ATPase, C-terminal domain"/>
    <property type="match status" value="1"/>
</dbReference>
<comment type="caution">
    <text evidence="10">The sequence shown here is derived from an EMBL/GenBank/DDBJ whole genome shotgun (WGS) entry which is preliminary data.</text>
</comment>
<gene>
    <name evidence="10" type="ORF">Baya_6768</name>
</gene>
<dbReference type="Pfam" id="PF26196">
    <property type="entry name" value="Ig_SMCHD1_4th"/>
    <property type="match status" value="1"/>
</dbReference>
<dbReference type="EMBL" id="VCAZ01000030">
    <property type="protein sequence ID" value="TSL34555.1"/>
    <property type="molecule type" value="Genomic_DNA"/>
</dbReference>
<dbReference type="Gene3D" id="3.30.70.1620">
    <property type="match status" value="1"/>
</dbReference>
<dbReference type="PROSITE" id="PS51041">
    <property type="entry name" value="EMI"/>
    <property type="match status" value="1"/>
</dbReference>
<dbReference type="InterPro" id="IPR036277">
    <property type="entry name" value="SMC_hinge_sf"/>
</dbReference>
<dbReference type="Pfam" id="PF22899">
    <property type="entry name" value="SMCHD1_S5"/>
    <property type="match status" value="2"/>
</dbReference>
<dbReference type="InterPro" id="IPR058615">
    <property type="entry name" value="Ig_SMCHD1_6th"/>
</dbReference>
<organism evidence="10 11">
    <name type="scientific">Bagarius yarrelli</name>
    <name type="common">Goonch</name>
    <name type="synonym">Bagrus yarrelli</name>
    <dbReference type="NCBI Taxonomy" id="175774"/>
    <lineage>
        <taxon>Eukaryota</taxon>
        <taxon>Metazoa</taxon>
        <taxon>Chordata</taxon>
        <taxon>Craniata</taxon>
        <taxon>Vertebrata</taxon>
        <taxon>Euteleostomi</taxon>
        <taxon>Actinopterygii</taxon>
        <taxon>Neopterygii</taxon>
        <taxon>Teleostei</taxon>
        <taxon>Ostariophysi</taxon>
        <taxon>Siluriformes</taxon>
        <taxon>Sisoridae</taxon>
        <taxon>Sisorinae</taxon>
        <taxon>Bagarius</taxon>
    </lineage>
</organism>
<keyword evidence="4 6" id="KW-0175">Coiled coil</keyword>
<evidence type="ECO:0000256" key="5">
    <source>
        <dbReference type="ARBA" id="ARBA00023157"/>
    </source>
</evidence>
<dbReference type="SUPFAM" id="SSF49842">
    <property type="entry name" value="TNF-like"/>
    <property type="match status" value="1"/>
</dbReference>
<name>A0A556TYR8_BAGYA</name>
<evidence type="ECO:0000256" key="6">
    <source>
        <dbReference type="SAM" id="Coils"/>
    </source>
</evidence>
<dbReference type="GO" id="GO:0051276">
    <property type="term" value="P:chromosome organization"/>
    <property type="evidence" value="ECO:0007669"/>
    <property type="project" value="InterPro"/>
</dbReference>
<dbReference type="Pfam" id="PF06470">
    <property type="entry name" value="SMC_hinge"/>
    <property type="match status" value="1"/>
</dbReference>
<dbReference type="Gene3D" id="1.20.1060.20">
    <property type="match status" value="1"/>
</dbReference>
<evidence type="ECO:0000256" key="2">
    <source>
        <dbReference type="ARBA" id="ARBA00022454"/>
    </source>
</evidence>
<dbReference type="Pfam" id="PF26198">
    <property type="entry name" value="Ig_SMCHD1_6th"/>
    <property type="match status" value="1"/>
</dbReference>
<evidence type="ECO:0000259" key="8">
    <source>
        <dbReference type="PROSITE" id="PS50871"/>
    </source>
</evidence>
<dbReference type="InterPro" id="IPR008983">
    <property type="entry name" value="Tumour_necrosis_fac-like_dom"/>
</dbReference>
<dbReference type="OrthoDB" id="6108348at2759"/>
<dbReference type="InterPro" id="IPR058616">
    <property type="entry name" value="Ig_SMCHD1_8th"/>
</dbReference>
<evidence type="ECO:0000256" key="1">
    <source>
        <dbReference type="ARBA" id="ARBA00004286"/>
    </source>
</evidence>
<reference evidence="10 11" key="1">
    <citation type="journal article" date="2019" name="Genome Biol. Evol.">
        <title>Whole-Genome Sequencing of the Giant Devil Catfish, Bagarius yarrelli.</title>
        <authorList>
            <person name="Jiang W."/>
            <person name="Lv Y."/>
            <person name="Cheng L."/>
            <person name="Yang K."/>
            <person name="Chao B."/>
            <person name="Wang X."/>
            <person name="Li Y."/>
            <person name="Pan X."/>
            <person name="You X."/>
            <person name="Zhang Y."/>
            <person name="Yang J."/>
            <person name="Li J."/>
            <person name="Zhang X."/>
            <person name="Liu S."/>
            <person name="Sun C."/>
            <person name="Yang J."/>
            <person name="Shi Q."/>
        </authorList>
    </citation>
    <scope>NUCLEOTIDE SEQUENCE [LARGE SCALE GENOMIC DNA]</scope>
    <source>
        <strain evidence="10">JWS20170419001</strain>
        <tissue evidence="10">Muscle</tissue>
    </source>
</reference>
<dbReference type="PANTHER" id="PTHR22640">
    <property type="entry name" value="STRUCTURAL MAINTENANCE OF CHROMOSOMES FLEXIBLE HINGE DOMAIN-CONTAINING PROTEIN 1"/>
    <property type="match status" value="1"/>
</dbReference>
<dbReference type="Gene3D" id="1.20.5.340">
    <property type="match status" value="1"/>
</dbReference>
<evidence type="ECO:0000259" key="9">
    <source>
        <dbReference type="PROSITE" id="PS51041"/>
    </source>
</evidence>
<evidence type="ECO:0000256" key="3">
    <source>
        <dbReference type="ARBA" id="ARBA00022729"/>
    </source>
</evidence>
<dbReference type="PRINTS" id="PR00007">
    <property type="entry name" value="COMPLEMNTC1Q"/>
</dbReference>
<feature type="coiled-coil region" evidence="6">
    <location>
        <begin position="1564"/>
        <end position="1654"/>
    </location>
</feature>
<comment type="subcellular location">
    <subcellularLocation>
        <location evidence="1">Chromosome</location>
    </subcellularLocation>
</comment>
<dbReference type="SUPFAM" id="SSF75553">
    <property type="entry name" value="Smc hinge domain"/>
    <property type="match status" value="1"/>
</dbReference>
<dbReference type="SMART" id="SM00968">
    <property type="entry name" value="SMC_hinge"/>
    <property type="match status" value="1"/>
</dbReference>
<feature type="domain" description="C1q" evidence="8">
    <location>
        <begin position="1839"/>
        <end position="1983"/>
    </location>
</feature>
<evidence type="ECO:0000256" key="4">
    <source>
        <dbReference type="ARBA" id="ARBA00023054"/>
    </source>
</evidence>
<dbReference type="Proteomes" id="UP000319801">
    <property type="component" value="Unassembled WGS sequence"/>
</dbReference>
<dbReference type="InterPro" id="IPR010935">
    <property type="entry name" value="SMC_hinge"/>
</dbReference>
<dbReference type="GO" id="GO:0005694">
    <property type="term" value="C:chromosome"/>
    <property type="evidence" value="ECO:0007669"/>
    <property type="project" value="UniProtKB-SubCell"/>
</dbReference>
<evidence type="ECO:0000313" key="10">
    <source>
        <dbReference type="EMBL" id="TSL34555.1"/>
    </source>
</evidence>
<dbReference type="InterPro" id="IPR055109">
    <property type="entry name" value="SMCHD1_S5"/>
</dbReference>
<dbReference type="InterPro" id="IPR058613">
    <property type="entry name" value="Ig_SMCHD1_4th"/>
</dbReference>
<feature type="domain" description="EMI" evidence="9">
    <location>
        <begin position="1165"/>
        <end position="1237"/>
    </location>
</feature>
<dbReference type="Pfam" id="PF26199">
    <property type="entry name" value="Ig_SMCHD1_8th"/>
    <property type="match status" value="1"/>
</dbReference>
<dbReference type="Pfam" id="PF07546">
    <property type="entry name" value="EMI"/>
    <property type="match status" value="1"/>
</dbReference>
<dbReference type="SUPFAM" id="SSF55874">
    <property type="entry name" value="ATPase domain of HSP90 chaperone/DNA topoisomerase II/histidine kinase"/>
    <property type="match status" value="1"/>
</dbReference>
<dbReference type="InterPro" id="IPR036890">
    <property type="entry name" value="HATPase_C_sf"/>
</dbReference>
<feature type="region of interest" description="Disordered" evidence="7">
    <location>
        <begin position="1244"/>
        <end position="1306"/>
    </location>
</feature>
<proteinExistence type="predicted"/>
<dbReference type="Gene3D" id="2.60.120.40">
    <property type="match status" value="1"/>
</dbReference>
<dbReference type="Pfam" id="PF00386">
    <property type="entry name" value="C1q"/>
    <property type="match status" value="1"/>
</dbReference>
<feature type="region of interest" description="Disordered" evidence="7">
    <location>
        <begin position="1789"/>
        <end position="1816"/>
    </location>
</feature>
<accession>A0A556TYR8</accession>
<dbReference type="PANTHER" id="PTHR22640:SF2">
    <property type="entry name" value="STRUCTURAL MAINTENANCE OF CHROMOSOMES FLEXIBLE HINGE DOMAIN-CONTAINING PROTEIN 1"/>
    <property type="match status" value="1"/>
</dbReference>
<evidence type="ECO:0000313" key="11">
    <source>
        <dbReference type="Proteomes" id="UP000319801"/>
    </source>
</evidence>
<evidence type="ECO:0000256" key="7">
    <source>
        <dbReference type="SAM" id="MobiDB-lite"/>
    </source>
</evidence>
<keyword evidence="11" id="KW-1185">Reference proteome</keyword>
<dbReference type="SMART" id="SM00110">
    <property type="entry name" value="C1Q"/>
    <property type="match status" value="1"/>
</dbReference>
<keyword evidence="3" id="KW-0732">Signal</keyword>
<protein>
    <submittedName>
        <fullName evidence="10">Structural maintenance of chromosomes flexible hinge domain-containing protein 1</fullName>
    </submittedName>
</protein>
<dbReference type="GO" id="GO:0006302">
    <property type="term" value="P:double-strand break repair"/>
    <property type="evidence" value="ECO:0007669"/>
    <property type="project" value="InterPro"/>
</dbReference>
<keyword evidence="5" id="KW-1015">Disulfide bond</keyword>
<dbReference type="InterPro" id="IPR011489">
    <property type="entry name" value="EMI_domain"/>
</dbReference>
<dbReference type="PROSITE" id="PS50871">
    <property type="entry name" value="C1Q"/>
    <property type="match status" value="1"/>
</dbReference>
<dbReference type="InterPro" id="IPR038892">
    <property type="entry name" value="SMCHD1"/>
</dbReference>
<keyword evidence="2" id="KW-0158">Chromosome</keyword>
<sequence>MAESRGSPSDASHSDRWVCVFDCRPQKKEATKKMLNVGRMNYNQFLCAVREIAFICNNYNSYCDSLDELQGEKTLYLLTSVNQELSVATEEQIKFVPHFNTIVQSGQYEYYASEGQKALLCSESCVSHCLYRHQFFDESQGGPAIVVKDNGCGMTSKELNNWAVYRLSKFNRDNSTFKSDKLGYVRPSAVPRSLNSDISYFGVGGKQAVFYIGQCVRIISKPVGSPDVHEFVMSKEDFEQKEKNNRDIFSGTIRNRKICLSERHNRLSKLLNLREVDDDMQTLYINTSKAEFEFKASKEGDAKVEGLIRYHPFLYDRETYPEDPHADKPECFNRISGVLFTNDRFQVSTNKLTFMDLELKLRDKDTIFTKVCNGQEQRVNITREFTNWLSMCHEMYDKQVKFLGFSCTVERKDVQSKSKQWPWAQYKAIMWDGKTYETGEQIKTIKTQPTIYGTIESFLLFGNHKEDVYATGGFLQIAREPKELYNEVKIIPITKIDRQATQADIKKTIENDRDNSLKLSYEKTNQSGITFNIQDLKAMGKVTNHSEAHTVKVTIPGFNQDPQSFQISARPGPPHQLVVMPEDEVCIENGTKAEFKVEVHDEFHNITTHSKLIVRCQNQKPVPCVERIIRVLPSSRVFRIEVYRQEDDSDDVMVIQNKERINWTADVDVIDQYGNKTDALNAEGMKAVSVSADNLDESALNFDWQTNKETVVVTGIRFVEGTPGPRELCFKYQNFEEFIKVKVTAGPAAKITLLEAPEQPVHVVNGQGVDNPFLLQLCDDWGNPVLDQRVVISVKPLSSQLKAVELKCSKPQDAENDDHFYFRDKVIPERVGKYVVQFIFAVEKSKTIRSSQIALNVVANKPIKLMPDAPASTPVVSNSSALADRTLLKVLCLKIMDGHNNPAGTGINAKLILTLTTKNGDDAEDLPMFENKTRSLTCDLINGETLITVTSVKSRVAQITADLERLQNLPRRKCTMSDPFRGTQDVLGKIAQLALVEDDDVARIISWHILGDMDCVVTVTTAAAKKIYDETQGRQQVMPLETIFCRPNNRQLPHIRNGQNLFPPLGNPVFARDLLIFPKHAESCNKVFANVLGDTILVDDLDSANQYRKRVVESRIQCPTLLTRQGDRIRSNGKFGGSQNKAPPIEKLREHVFGAPLPQEYQTSCKQKVHKNVTCAVLGMAETVEVDNAPCPEHQPHCAQTGIYRIHTRPTYKVGYKQVTELEWRCCPGYRGYDCMELKDTLSPSQVLQEPQPDLPSVHKPQQSVDVPFGEHPRTHSGESGQTRDPWTAGGESGGQRGQHDGRRVRELEEEVQRLSQTVLDMQAAMTTANANLRLDLQEDASKIILNLLGHLRQPQGALTGGTESIVLPSDLTGFTGSDELQNQVTHLSNTISTNTDTIHSLEAKLQQIEGQMNQLKEASSSTPGSIPPFTLANKCHCQAYIDEKLEALRVELLEGMDIKMADLKNSCDYKVESVKEQCEEQETSYLSLTELLESKEADLRQEIQDLRHLVSNSTSNGVEIVQYQVEIESLKNLHQSLAGVVDATNKQQKALEEALNERFSLAEKSAETQCLKLEEKLRNERIREQDAQNKTLENKISKAVQVVQNTQWHTLLSVNRENISELKKQAQNLTGEVNSLTQQVTQLESSVQILNKSISHQGPMNGFPDKFGELKEACVKNQKSTNKMEEMLSGIDGRVANVEKVCDRLEPMSDSLSRIKDGLNKHVNGLWNCVRKLNTTVITQSTDIRILKENTNTAAVKPQGLTNITQYTGPGVRSGMEDSSVLREKTPVLESGEAGPPGPNLSLHPPQGGSGSKTPVKGPGKWLLHFSTMIFILVCPMSVSVPVSFSAGLTISPFSEEVGIIRFNRVLLNDGGHYDPHTGVFTVPIDGRYLLSVVITAQKGEHVEAVLSVANRNIQKLDTAGAEGVTSTECLCGGSASANLILDLRHGQKVGVVKTSGTLAISASTEVLSTFSAVMLYPLSAKR</sequence>